<evidence type="ECO:0000256" key="5">
    <source>
        <dbReference type="SAM" id="Coils"/>
    </source>
</evidence>
<dbReference type="SUPFAM" id="SSF58104">
    <property type="entry name" value="Methyl-accepting chemotaxis protein (MCP) signaling domain"/>
    <property type="match status" value="1"/>
</dbReference>
<dbReference type="Gene3D" id="1.10.287.950">
    <property type="entry name" value="Methyl-accepting chemotaxis protein"/>
    <property type="match status" value="1"/>
</dbReference>
<dbReference type="RefSeq" id="WP_135248259.1">
    <property type="nucleotide sequence ID" value="NZ_SMLK01000001.1"/>
</dbReference>
<keyword evidence="9" id="KW-1185">Reference proteome</keyword>
<evidence type="ECO:0000256" key="2">
    <source>
        <dbReference type="ARBA" id="ARBA00022481"/>
    </source>
</evidence>
<dbReference type="InterPro" id="IPR003660">
    <property type="entry name" value="HAMP_dom"/>
</dbReference>
<evidence type="ECO:0000256" key="3">
    <source>
        <dbReference type="ARBA" id="ARBA00029447"/>
    </source>
</evidence>
<keyword evidence="4" id="KW-0807">Transducer</keyword>
<organism evidence="8 9">
    <name type="scientific">Ramlibacter humi</name>
    <dbReference type="NCBI Taxonomy" id="2530451"/>
    <lineage>
        <taxon>Bacteria</taxon>
        <taxon>Pseudomonadati</taxon>
        <taxon>Pseudomonadota</taxon>
        <taxon>Betaproteobacteria</taxon>
        <taxon>Burkholderiales</taxon>
        <taxon>Comamonadaceae</taxon>
        <taxon>Ramlibacter</taxon>
    </lineage>
</organism>
<evidence type="ECO:0000256" key="1">
    <source>
        <dbReference type="ARBA" id="ARBA00004370"/>
    </source>
</evidence>
<evidence type="ECO:0000259" key="7">
    <source>
        <dbReference type="PROSITE" id="PS50885"/>
    </source>
</evidence>
<dbReference type="InterPro" id="IPR004090">
    <property type="entry name" value="Chemotax_Me-accpt_rcpt"/>
</dbReference>
<dbReference type="CDD" id="cd06225">
    <property type="entry name" value="HAMP"/>
    <property type="match status" value="1"/>
</dbReference>
<dbReference type="GO" id="GO:0004888">
    <property type="term" value="F:transmembrane signaling receptor activity"/>
    <property type="evidence" value="ECO:0007669"/>
    <property type="project" value="InterPro"/>
</dbReference>
<dbReference type="CDD" id="cd19411">
    <property type="entry name" value="MCP2201-like_sensor"/>
    <property type="match status" value="1"/>
</dbReference>
<dbReference type="CDD" id="cd11386">
    <property type="entry name" value="MCP_signal"/>
    <property type="match status" value="1"/>
</dbReference>
<name>A0A4Z0C9P2_9BURK</name>
<dbReference type="EMBL" id="SMLK01000001">
    <property type="protein sequence ID" value="TFZ08323.1"/>
    <property type="molecule type" value="Genomic_DNA"/>
</dbReference>
<keyword evidence="5" id="KW-0175">Coiled coil</keyword>
<comment type="similarity">
    <text evidence="3">Belongs to the methyl-accepting chemotaxis (MCP) protein family.</text>
</comment>
<accession>A0A4Z0C9P2</accession>
<dbReference type="PROSITE" id="PS50885">
    <property type="entry name" value="HAMP"/>
    <property type="match status" value="1"/>
</dbReference>
<dbReference type="SMART" id="SM00283">
    <property type="entry name" value="MA"/>
    <property type="match status" value="1"/>
</dbReference>
<dbReference type="SMART" id="SM00304">
    <property type="entry name" value="HAMP"/>
    <property type="match status" value="1"/>
</dbReference>
<dbReference type="InterPro" id="IPR047347">
    <property type="entry name" value="YvaQ-like_sensor"/>
</dbReference>
<dbReference type="InterPro" id="IPR051310">
    <property type="entry name" value="MCP_chemotaxis"/>
</dbReference>
<gene>
    <name evidence="8" type="ORF">EZ216_03960</name>
</gene>
<dbReference type="GO" id="GO:0007165">
    <property type="term" value="P:signal transduction"/>
    <property type="evidence" value="ECO:0007669"/>
    <property type="project" value="UniProtKB-KW"/>
</dbReference>
<dbReference type="InterPro" id="IPR004089">
    <property type="entry name" value="MCPsignal_dom"/>
</dbReference>
<dbReference type="FunFam" id="1.10.287.950:FF:000001">
    <property type="entry name" value="Methyl-accepting chemotaxis sensory transducer"/>
    <property type="match status" value="1"/>
</dbReference>
<keyword evidence="2" id="KW-0488">Methylation</keyword>
<evidence type="ECO:0000259" key="6">
    <source>
        <dbReference type="PROSITE" id="PS50111"/>
    </source>
</evidence>
<dbReference type="PRINTS" id="PR00260">
    <property type="entry name" value="CHEMTRNSDUCR"/>
</dbReference>
<evidence type="ECO:0000313" key="9">
    <source>
        <dbReference type="Proteomes" id="UP000297839"/>
    </source>
</evidence>
<dbReference type="PANTHER" id="PTHR43531">
    <property type="entry name" value="PROTEIN ICFG"/>
    <property type="match status" value="1"/>
</dbReference>
<dbReference type="Pfam" id="PF00672">
    <property type="entry name" value="HAMP"/>
    <property type="match status" value="1"/>
</dbReference>
<comment type="caution">
    <text evidence="8">The sequence shown here is derived from an EMBL/GenBank/DDBJ whole genome shotgun (WGS) entry which is preliminary data.</text>
</comment>
<feature type="domain" description="HAMP" evidence="7">
    <location>
        <begin position="210"/>
        <end position="262"/>
    </location>
</feature>
<dbReference type="PANTHER" id="PTHR43531:SF14">
    <property type="entry name" value="METHYL-ACCEPTING CHEMOTAXIS PROTEIN I-RELATED"/>
    <property type="match status" value="1"/>
</dbReference>
<dbReference type="Pfam" id="PF00015">
    <property type="entry name" value="MCPsignal"/>
    <property type="match status" value="1"/>
</dbReference>
<evidence type="ECO:0000313" key="8">
    <source>
        <dbReference type="EMBL" id="TFZ08323.1"/>
    </source>
</evidence>
<dbReference type="GO" id="GO:0006935">
    <property type="term" value="P:chemotaxis"/>
    <property type="evidence" value="ECO:0007669"/>
    <property type="project" value="InterPro"/>
</dbReference>
<feature type="coiled-coil region" evidence="5">
    <location>
        <begin position="467"/>
        <end position="494"/>
    </location>
</feature>
<dbReference type="Proteomes" id="UP000297839">
    <property type="component" value="Unassembled WGS sequence"/>
</dbReference>
<protein>
    <submittedName>
        <fullName evidence="8">HAMP domain-containing protein</fullName>
    </submittedName>
</protein>
<dbReference type="AlphaFoldDB" id="A0A4Z0C9P2"/>
<dbReference type="PROSITE" id="PS50111">
    <property type="entry name" value="CHEMOTAXIS_TRANSDUC_2"/>
    <property type="match status" value="1"/>
</dbReference>
<proteinExistence type="inferred from homology"/>
<reference evidence="8 9" key="1">
    <citation type="submission" date="2019-03" db="EMBL/GenBank/DDBJ databases">
        <title>Ramlibacter sp. 18x22-1, whole genome shotgun sequence.</title>
        <authorList>
            <person name="Zhang X."/>
            <person name="Feng G."/>
            <person name="Zhu H."/>
        </authorList>
    </citation>
    <scope>NUCLEOTIDE SEQUENCE [LARGE SCALE GENOMIC DNA]</scope>
    <source>
        <strain evidence="8 9">18x22-1</strain>
    </source>
</reference>
<sequence length="515" mass="53185">MKMKLRTRLAGAFAALLALQVLVAGIAVAQLVSLDSMDEREDSLRQRRDDVNEWTSLTRLNVSRAVSVAKSGSHAGLAQWTDGEMKQTSAAIGALQKKLEAGFTSREEKTRMEAVATARKAYVDLRAGLLKRMAVPAEAAAAQADVDARLLPASRAYLASLADVGKLVDGQLQAVYAERAAIHGRAMKLLPTLAGLALLLGAAMAWLVARSITVPLGQAQGVARRIASGDLTEPVPAGRRDEVGDLLAALAAMQDNLRGMVGGIRAGTESLGVATSQIASGNQDLSSRTERAAGNLQQTAATLSTLSEAMTSAAGNAGDARRLADEAAHVAHRGGEVVAKVVRTMADIDASSGRIGEITSVIDGIAFQTNLLALNAAVEAARAGEQGRGFAVVAAEVRGLAGRCAEAAREIRGLIDASSARVADGSRLVGDAGQTMQHIEKSVQQVTRAIGGLSEAAQGQAGGIGEVNQAVTQLDQITQQNAALVEEAAAAAQSLKDQAVSLARLVGGFRVPHAA</sequence>
<evidence type="ECO:0000256" key="4">
    <source>
        <dbReference type="PROSITE-ProRule" id="PRU00284"/>
    </source>
</evidence>
<feature type="domain" description="Methyl-accepting transducer" evidence="6">
    <location>
        <begin position="267"/>
        <end position="496"/>
    </location>
</feature>
<dbReference type="GO" id="GO:0005886">
    <property type="term" value="C:plasma membrane"/>
    <property type="evidence" value="ECO:0007669"/>
    <property type="project" value="TreeGrafter"/>
</dbReference>
<comment type="subcellular location">
    <subcellularLocation>
        <location evidence="1">Membrane</location>
    </subcellularLocation>
</comment>
<dbReference type="OrthoDB" id="9806477at2"/>